<evidence type="ECO:0000256" key="6">
    <source>
        <dbReference type="ARBA" id="ARBA00022801"/>
    </source>
</evidence>
<dbReference type="SUPFAM" id="SSF90123">
    <property type="entry name" value="ABC transporter transmembrane region"/>
    <property type="match status" value="1"/>
</dbReference>
<dbReference type="InterPro" id="IPR010132">
    <property type="entry name" value="ATPase_T1SS_HlyB"/>
</dbReference>
<keyword evidence="10 11" id="KW-0472">Membrane</keyword>
<dbReference type="InterPro" id="IPR003593">
    <property type="entry name" value="AAA+_ATPase"/>
</dbReference>
<dbReference type="Gene3D" id="3.40.50.300">
    <property type="entry name" value="P-loop containing nucleotide triphosphate hydrolases"/>
    <property type="match status" value="1"/>
</dbReference>
<dbReference type="EMBL" id="DSRU01000141">
    <property type="protein sequence ID" value="HFM98048.1"/>
    <property type="molecule type" value="Genomic_DNA"/>
</dbReference>
<evidence type="ECO:0000256" key="4">
    <source>
        <dbReference type="ARBA" id="ARBA00022692"/>
    </source>
</evidence>
<keyword evidence="7" id="KW-0645">Protease</keyword>
<comment type="subcellular location">
    <subcellularLocation>
        <location evidence="1">Cell membrane</location>
        <topology evidence="1">Multi-pass membrane protein</topology>
    </subcellularLocation>
</comment>
<dbReference type="Pfam" id="PF00005">
    <property type="entry name" value="ABC_tran"/>
    <property type="match status" value="1"/>
</dbReference>
<feature type="transmembrane region" description="Helical" evidence="11">
    <location>
        <begin position="405"/>
        <end position="430"/>
    </location>
</feature>
<dbReference type="InterPro" id="IPR011527">
    <property type="entry name" value="ABC1_TM_dom"/>
</dbReference>
<evidence type="ECO:0000256" key="3">
    <source>
        <dbReference type="ARBA" id="ARBA00022475"/>
    </source>
</evidence>
<keyword evidence="9 11" id="KW-1133">Transmembrane helix</keyword>
<dbReference type="PANTHER" id="PTHR43394:SF1">
    <property type="entry name" value="ATP-BINDING CASSETTE SUB-FAMILY B MEMBER 10, MITOCHONDRIAL"/>
    <property type="match status" value="1"/>
</dbReference>
<evidence type="ECO:0000259" key="13">
    <source>
        <dbReference type="PROSITE" id="PS50929"/>
    </source>
</evidence>
<evidence type="ECO:0000256" key="9">
    <source>
        <dbReference type="ARBA" id="ARBA00022989"/>
    </source>
</evidence>
<name>A0A7C3KEH4_9CYAN</name>
<dbReference type="GO" id="GO:0016887">
    <property type="term" value="F:ATP hydrolysis activity"/>
    <property type="evidence" value="ECO:0007669"/>
    <property type="project" value="InterPro"/>
</dbReference>
<evidence type="ECO:0000256" key="1">
    <source>
        <dbReference type="ARBA" id="ARBA00004651"/>
    </source>
</evidence>
<dbReference type="PROSITE" id="PS00211">
    <property type="entry name" value="ABC_TRANSPORTER_1"/>
    <property type="match status" value="1"/>
</dbReference>
<dbReference type="GO" id="GO:0015421">
    <property type="term" value="F:ABC-type oligopeptide transporter activity"/>
    <property type="evidence" value="ECO:0007669"/>
    <property type="project" value="TreeGrafter"/>
</dbReference>
<evidence type="ECO:0000256" key="11">
    <source>
        <dbReference type="SAM" id="Phobius"/>
    </source>
</evidence>
<organism evidence="15">
    <name type="scientific">Oscillatoriales cyanobacterium SpSt-418</name>
    <dbReference type="NCBI Taxonomy" id="2282169"/>
    <lineage>
        <taxon>Bacteria</taxon>
        <taxon>Bacillati</taxon>
        <taxon>Cyanobacteriota</taxon>
        <taxon>Cyanophyceae</taxon>
        <taxon>Oscillatoriophycideae</taxon>
        <taxon>Oscillatoriales</taxon>
    </lineage>
</organism>
<keyword evidence="6" id="KW-0378">Hydrolase</keyword>
<comment type="caution">
    <text evidence="15">The sequence shown here is derived from an EMBL/GenBank/DDBJ whole genome shotgun (WGS) entry which is preliminary data.</text>
</comment>
<dbReference type="InterPro" id="IPR017871">
    <property type="entry name" value="ABC_transporter-like_CS"/>
</dbReference>
<keyword evidence="7" id="KW-0788">Thiol protease</keyword>
<feature type="domain" description="ABC transporter" evidence="12">
    <location>
        <begin position="610"/>
        <end position="845"/>
    </location>
</feature>
<evidence type="ECO:0000256" key="8">
    <source>
        <dbReference type="ARBA" id="ARBA00022840"/>
    </source>
</evidence>
<dbReference type="SUPFAM" id="SSF52540">
    <property type="entry name" value="P-loop containing nucleoside triphosphate hydrolases"/>
    <property type="match status" value="1"/>
</dbReference>
<dbReference type="FunFam" id="3.40.50.300:FF:000221">
    <property type="entry name" value="Multidrug ABC transporter ATP-binding protein"/>
    <property type="match status" value="1"/>
</dbReference>
<feature type="transmembrane region" description="Helical" evidence="11">
    <location>
        <begin position="332"/>
        <end position="356"/>
    </location>
</feature>
<dbReference type="PROSITE" id="PS50990">
    <property type="entry name" value="PEPTIDASE_C39"/>
    <property type="match status" value="1"/>
</dbReference>
<dbReference type="GO" id="GO:0005524">
    <property type="term" value="F:ATP binding"/>
    <property type="evidence" value="ECO:0007669"/>
    <property type="project" value="UniProtKB-KW"/>
</dbReference>
<evidence type="ECO:0000256" key="2">
    <source>
        <dbReference type="ARBA" id="ARBA00022448"/>
    </source>
</evidence>
<keyword evidence="4 11" id="KW-0812">Transmembrane</keyword>
<evidence type="ECO:0000259" key="14">
    <source>
        <dbReference type="PROSITE" id="PS50990"/>
    </source>
</evidence>
<sequence length="850" mass="95011">MVAQTDVYTLNLPWDERPLTLLKDEQKLHFRQHAQISRHTTGEVLWSSQAPGSQLLLLAGNVRLVQAKGSSALELGKSVLLKPGDWFGDALELVGDWKARAASKEVVVIFWQSDLWQDVANTRLEDFWADLRWRYQPLDPQLPHPASGYPYVFSLNSAAACLTMVTQHLQTPIPLKQVQRQIQGQTAQNLAAGAETIGLQLHHIQQASWVGLDRLSFPALLHWRQEHWVVVYEVNGDRMAIADPLNRQQRCESVPRQRVEAGWDGQLWLVEPIPKAESFNLRWFIPAVWQYRKLLGEVLLASLVLQVLGLATPMLTQVIIDKVIVHESLSTLHVVAIALLGVGIFEAILGVIRLFVFTHTARRLDLSLSSQLFRHLLELPLAYFEARRVGDTVARAQELENIRQFLTGTALTVVIDAVFMVVYLGLMLFYSPKLTLVSLAVIPALVGLMLFTTPLLRSWLNESFNRQADSQSFLVETVSGVHAIKAHSAQLATRERWEGLFARYVRTNFRASTLSNVDGHVGEWLTNLSELMILWFGAMLVIEHHLTIGQLVAFQMLSGKAIAPLLHLAQLWQSFQQVLLSVDRIGDILNEAPEAASDTGLVLPPIQGQVSFDQLFFRYQPDLEDVLKGISFDIQPGMFVGIVGRSGSGKSTLSKLIQRLYHPRSGRVLLDGFDIKGANLESLRQQIGVVLQDDFLFNGTVFDNITFNNADISPEQVVEAAKMAAAHDFISELPQGYETHIGERGTGLSGGQRQRLALARVFLSTAPILILDEATSALDSETERQVLQNLQQVRNGRTVLMITHRFAPLKHADKVLVLEKGVLIEQGSHEELLQQKGAYSVLHQQQQAAV</sequence>
<evidence type="ECO:0000256" key="10">
    <source>
        <dbReference type="ARBA" id="ARBA00023136"/>
    </source>
</evidence>
<evidence type="ECO:0000259" key="12">
    <source>
        <dbReference type="PROSITE" id="PS50893"/>
    </source>
</evidence>
<protein>
    <submittedName>
        <fullName evidence="15">Peptidase domain-containing ABC transporter</fullName>
    </submittedName>
</protein>
<dbReference type="InterPro" id="IPR036640">
    <property type="entry name" value="ABC1_TM_sf"/>
</dbReference>
<dbReference type="InterPro" id="IPR039421">
    <property type="entry name" value="Type_1_exporter"/>
</dbReference>
<dbReference type="CDD" id="cd02259">
    <property type="entry name" value="Peptidase_C39_like"/>
    <property type="match status" value="1"/>
</dbReference>
<keyword evidence="3" id="KW-1003">Cell membrane</keyword>
<dbReference type="Gene3D" id="3.90.70.10">
    <property type="entry name" value="Cysteine proteinases"/>
    <property type="match status" value="1"/>
</dbReference>
<dbReference type="PROSITE" id="PS50893">
    <property type="entry name" value="ABC_TRANSPORTER_2"/>
    <property type="match status" value="1"/>
</dbReference>
<dbReference type="GO" id="GO:0005886">
    <property type="term" value="C:plasma membrane"/>
    <property type="evidence" value="ECO:0007669"/>
    <property type="project" value="UniProtKB-SubCell"/>
</dbReference>
<accession>A0A7C3KEH4</accession>
<feature type="domain" description="ABC transmembrane type-1" evidence="13">
    <location>
        <begin position="298"/>
        <end position="577"/>
    </location>
</feature>
<feature type="transmembrane region" description="Helical" evidence="11">
    <location>
        <begin position="436"/>
        <end position="456"/>
    </location>
</feature>
<dbReference type="PANTHER" id="PTHR43394">
    <property type="entry name" value="ATP-DEPENDENT PERMEASE MDL1, MITOCHONDRIAL"/>
    <property type="match status" value="1"/>
</dbReference>
<proteinExistence type="predicted"/>
<keyword evidence="8" id="KW-0067">ATP-binding</keyword>
<dbReference type="Pfam" id="PF00664">
    <property type="entry name" value="ABC_membrane"/>
    <property type="match status" value="1"/>
</dbReference>
<dbReference type="Pfam" id="PF03412">
    <property type="entry name" value="Peptidase_C39"/>
    <property type="match status" value="1"/>
</dbReference>
<dbReference type="GO" id="GO:0006508">
    <property type="term" value="P:proteolysis"/>
    <property type="evidence" value="ECO:0007669"/>
    <property type="project" value="InterPro"/>
</dbReference>
<dbReference type="InterPro" id="IPR027417">
    <property type="entry name" value="P-loop_NTPase"/>
</dbReference>
<keyword evidence="5" id="KW-0547">Nucleotide-binding</keyword>
<dbReference type="CDD" id="cd18588">
    <property type="entry name" value="ABC_6TM_CyaB_HlyB_like"/>
    <property type="match status" value="1"/>
</dbReference>
<gene>
    <name evidence="15" type="ORF">ENR64_09895</name>
</gene>
<evidence type="ECO:0000256" key="7">
    <source>
        <dbReference type="ARBA" id="ARBA00022807"/>
    </source>
</evidence>
<dbReference type="InterPro" id="IPR003439">
    <property type="entry name" value="ABC_transporter-like_ATP-bd"/>
</dbReference>
<dbReference type="GO" id="GO:0030253">
    <property type="term" value="P:protein secretion by the type I secretion system"/>
    <property type="evidence" value="ECO:0007669"/>
    <property type="project" value="InterPro"/>
</dbReference>
<evidence type="ECO:0000256" key="5">
    <source>
        <dbReference type="ARBA" id="ARBA00022741"/>
    </source>
</evidence>
<feature type="transmembrane region" description="Helical" evidence="11">
    <location>
        <begin position="298"/>
        <end position="320"/>
    </location>
</feature>
<feature type="domain" description="Peptidase C39" evidence="14">
    <location>
        <begin position="151"/>
        <end position="270"/>
    </location>
</feature>
<dbReference type="Gene3D" id="1.20.1560.10">
    <property type="entry name" value="ABC transporter type 1, transmembrane domain"/>
    <property type="match status" value="1"/>
</dbReference>
<reference evidence="15" key="1">
    <citation type="journal article" date="2020" name="mSystems">
        <title>Genome- and Community-Level Interaction Insights into Carbon Utilization and Element Cycling Functions of Hydrothermarchaeota in Hydrothermal Sediment.</title>
        <authorList>
            <person name="Zhou Z."/>
            <person name="Liu Y."/>
            <person name="Xu W."/>
            <person name="Pan J."/>
            <person name="Luo Z.H."/>
            <person name="Li M."/>
        </authorList>
    </citation>
    <scope>NUCLEOTIDE SEQUENCE [LARGE SCALE GENOMIC DNA]</scope>
    <source>
        <strain evidence="15">SpSt-418</strain>
    </source>
</reference>
<keyword evidence="2" id="KW-0813">Transport</keyword>
<dbReference type="NCBIfam" id="TIGR01846">
    <property type="entry name" value="type_I_sec_HlyB"/>
    <property type="match status" value="1"/>
</dbReference>
<dbReference type="GO" id="GO:0030256">
    <property type="term" value="C:type I protein secretion system complex"/>
    <property type="evidence" value="ECO:0007669"/>
    <property type="project" value="InterPro"/>
</dbReference>
<evidence type="ECO:0000313" key="15">
    <source>
        <dbReference type="EMBL" id="HFM98048.1"/>
    </source>
</evidence>
<dbReference type="InterPro" id="IPR005074">
    <property type="entry name" value="Peptidase_C39"/>
</dbReference>
<dbReference type="GO" id="GO:0008234">
    <property type="term" value="F:cysteine-type peptidase activity"/>
    <property type="evidence" value="ECO:0007669"/>
    <property type="project" value="UniProtKB-KW"/>
</dbReference>
<dbReference type="AlphaFoldDB" id="A0A7C3KEH4"/>
<dbReference type="SMART" id="SM00382">
    <property type="entry name" value="AAA"/>
    <property type="match status" value="1"/>
</dbReference>
<dbReference type="PROSITE" id="PS50929">
    <property type="entry name" value="ABC_TM1F"/>
    <property type="match status" value="1"/>
</dbReference>